<dbReference type="OrthoDB" id="748084at2759"/>
<gene>
    <name evidence="2" type="ORF">MANES_17G115000</name>
</gene>
<evidence type="ECO:0000313" key="3">
    <source>
        <dbReference type="Proteomes" id="UP000091857"/>
    </source>
</evidence>
<keyword evidence="1" id="KW-0472">Membrane</keyword>
<dbReference type="AlphaFoldDB" id="A0A251JC80"/>
<feature type="transmembrane region" description="Helical" evidence="1">
    <location>
        <begin position="120"/>
        <end position="140"/>
    </location>
</feature>
<organism evidence="2 3">
    <name type="scientific">Manihot esculenta</name>
    <name type="common">Cassava</name>
    <name type="synonym">Jatropha manihot</name>
    <dbReference type="NCBI Taxonomy" id="3983"/>
    <lineage>
        <taxon>Eukaryota</taxon>
        <taxon>Viridiplantae</taxon>
        <taxon>Streptophyta</taxon>
        <taxon>Embryophyta</taxon>
        <taxon>Tracheophyta</taxon>
        <taxon>Spermatophyta</taxon>
        <taxon>Magnoliopsida</taxon>
        <taxon>eudicotyledons</taxon>
        <taxon>Gunneridae</taxon>
        <taxon>Pentapetalae</taxon>
        <taxon>rosids</taxon>
        <taxon>fabids</taxon>
        <taxon>Malpighiales</taxon>
        <taxon>Euphorbiaceae</taxon>
        <taxon>Crotonoideae</taxon>
        <taxon>Manihoteae</taxon>
        <taxon>Manihot</taxon>
    </lineage>
</organism>
<dbReference type="Gramene" id="Manes.17G115000.5.v8.1">
    <property type="protein sequence ID" value="Manes.17G115000.5.v8.1.CDS"/>
    <property type="gene ID" value="Manes.17G115000.v8.1"/>
</dbReference>
<dbReference type="EMBL" id="CM004403">
    <property type="protein sequence ID" value="OAY25724.1"/>
    <property type="molecule type" value="Genomic_DNA"/>
</dbReference>
<proteinExistence type="predicted"/>
<evidence type="ECO:0000256" key="1">
    <source>
        <dbReference type="SAM" id="Phobius"/>
    </source>
</evidence>
<dbReference type="Proteomes" id="UP000091857">
    <property type="component" value="Chromosome 17"/>
</dbReference>
<evidence type="ECO:0000313" key="2">
    <source>
        <dbReference type="EMBL" id="OAY25724.1"/>
    </source>
</evidence>
<reference evidence="2 3" key="1">
    <citation type="submission" date="2016-02" db="EMBL/GenBank/DDBJ databases">
        <title>WGS assembly of Manihot esculenta.</title>
        <authorList>
            <person name="Bredeson J.V."/>
            <person name="Prochnik S.E."/>
            <person name="Lyons J.B."/>
            <person name="Schmutz J."/>
            <person name="Grimwood J."/>
            <person name="Vrebalov J."/>
            <person name="Bart R.S."/>
            <person name="Amuge T."/>
            <person name="Ferguson M.E."/>
            <person name="Green R."/>
            <person name="Putnam N."/>
            <person name="Stites J."/>
            <person name="Rounsley S."/>
            <person name="Rokhsar D.S."/>
        </authorList>
    </citation>
    <scope>NUCLEOTIDE SEQUENCE [LARGE SCALE GENOMIC DNA]</scope>
    <source>
        <strain evidence="3">cv. AM560-2</strain>
        <tissue evidence="2">Leaf</tissue>
    </source>
</reference>
<keyword evidence="1" id="KW-1133">Transmembrane helix</keyword>
<feature type="transmembrane region" description="Helical" evidence="1">
    <location>
        <begin position="72"/>
        <end position="95"/>
    </location>
</feature>
<keyword evidence="1" id="KW-0812">Transmembrane</keyword>
<accession>A0A251JC80</accession>
<dbReference type="Gramene" id="Manes.17G115000.4.v8.1">
    <property type="protein sequence ID" value="Manes.17G115000.4.v8.1.CDS"/>
    <property type="gene ID" value="Manes.17G115000.v8.1"/>
</dbReference>
<name>A0A251JC80_MANES</name>
<protein>
    <submittedName>
        <fullName evidence="2">Uncharacterized protein</fullName>
    </submittedName>
</protein>
<dbReference type="EMBL" id="CM004403">
    <property type="protein sequence ID" value="OAY25725.1"/>
    <property type="molecule type" value="Genomic_DNA"/>
</dbReference>
<sequence>MAYAGKFLSPIRQSLSSITSFYYYSPISRGKPFYGKFELIRTWMKQLQPTVQNRCSKFQCKMNTHKQYVRNVHLSGSILGVSFMIGSLCFSHQVVYAMDGQDILVDDREFFDDTERNPPVLWIFVRKLWLPAFFLLTVLMNWDHPIILMTKVALFLISTKPSPLSVYVFVEELCHQSMRQEPYLYLLKSLYANKVEVQDYKFFCLAKVEVKGQKLTLVGVLGGWWALPLSERAFSMFWNSAFY</sequence>
<keyword evidence="3" id="KW-1185">Reference proteome</keyword>